<reference evidence="2" key="1">
    <citation type="submission" date="2018-05" db="EMBL/GenBank/DDBJ databases">
        <authorList>
            <person name="Lanie J.A."/>
            <person name="Ng W.-L."/>
            <person name="Kazmierczak K.M."/>
            <person name="Andrzejewski T.M."/>
            <person name="Davidsen T.M."/>
            <person name="Wayne K.J."/>
            <person name="Tettelin H."/>
            <person name="Glass J.I."/>
            <person name="Rusch D."/>
            <person name="Podicherti R."/>
            <person name="Tsui H.-C.T."/>
            <person name="Winkler M.E."/>
        </authorList>
    </citation>
    <scope>NUCLEOTIDE SEQUENCE</scope>
</reference>
<feature type="transmembrane region" description="Helical" evidence="1">
    <location>
        <begin position="16"/>
        <end position="37"/>
    </location>
</feature>
<gene>
    <name evidence="2" type="ORF">METZ01_LOCUS409827</name>
</gene>
<sequence length="197" mass="22468">MPIISTIGRRSIRVRLLIWTIYGLLAAGATTMIYPFLLMLSGSTKSSVDSPTSNMIPPFMLNEVDLYRKYVEALFNEHLEVNKNVYQSNSASFRTLELPSNPKPGLVAAWSDFLNETELPSYTYAIGHVEAPVTRGVLPSHLRAFKQQMIDRFDDDIMAMNLAMKTNFVSWNAFALRREEFQQRRNKVLDAPFNQAQ</sequence>
<feature type="non-terminal residue" evidence="2">
    <location>
        <position position="197"/>
    </location>
</feature>
<dbReference type="AlphaFoldDB" id="A0A382WDU4"/>
<accession>A0A382WDU4</accession>
<proteinExistence type="predicted"/>
<evidence type="ECO:0000313" key="2">
    <source>
        <dbReference type="EMBL" id="SVD56973.1"/>
    </source>
</evidence>
<name>A0A382WDU4_9ZZZZ</name>
<dbReference type="EMBL" id="UINC01159080">
    <property type="protein sequence ID" value="SVD56973.1"/>
    <property type="molecule type" value="Genomic_DNA"/>
</dbReference>
<keyword evidence="1" id="KW-0812">Transmembrane</keyword>
<keyword evidence="1" id="KW-1133">Transmembrane helix</keyword>
<evidence type="ECO:0000256" key="1">
    <source>
        <dbReference type="SAM" id="Phobius"/>
    </source>
</evidence>
<keyword evidence="1" id="KW-0472">Membrane</keyword>
<organism evidence="2">
    <name type="scientific">marine metagenome</name>
    <dbReference type="NCBI Taxonomy" id="408172"/>
    <lineage>
        <taxon>unclassified sequences</taxon>
        <taxon>metagenomes</taxon>
        <taxon>ecological metagenomes</taxon>
    </lineage>
</organism>
<protein>
    <submittedName>
        <fullName evidence="2">Uncharacterized protein</fullName>
    </submittedName>
</protein>